<proteinExistence type="predicted"/>
<dbReference type="Gene3D" id="3.10.20.30">
    <property type="match status" value="1"/>
</dbReference>
<organism evidence="6 7">
    <name type="scientific">Xanthobacter oligotrophicus</name>
    <dbReference type="NCBI Taxonomy" id="2607286"/>
    <lineage>
        <taxon>Bacteria</taxon>
        <taxon>Pseudomonadati</taxon>
        <taxon>Pseudomonadota</taxon>
        <taxon>Alphaproteobacteria</taxon>
        <taxon>Hyphomicrobiales</taxon>
        <taxon>Xanthobacteraceae</taxon>
        <taxon>Xanthobacter</taxon>
    </lineage>
</organism>
<evidence type="ECO:0000259" key="5">
    <source>
        <dbReference type="PROSITE" id="PS51379"/>
    </source>
</evidence>
<keyword evidence="1" id="KW-0479">Metal-binding</keyword>
<feature type="domain" description="2Fe-2S ferredoxin-type" evidence="4">
    <location>
        <begin position="3"/>
        <end position="82"/>
    </location>
</feature>
<sequence length="224" mass="24127">MGDRIRLSIDGRALEVEAPVSILQATTADGTPLTANVGCLGQGVCGACRCMVRRAGEREVSTVLACETPAEDGMQVSFIDYFTPDKPHVYDIADITDSWRLSDAVADIFPEAAHCRHCSGCDRACPKGLEVQRGVELAVAGDFAGVSQVFDQCVMCNLCTLACPERIWPNHLGLMVRRALTALTLRPSDLIRRLNELELGEARLDLAGTEAEPVSNPASSPARR</sequence>
<dbReference type="Pfam" id="PF13510">
    <property type="entry name" value="Fer2_4"/>
    <property type="match status" value="1"/>
</dbReference>
<feature type="domain" description="4Fe-4S ferredoxin-type" evidence="5">
    <location>
        <begin position="144"/>
        <end position="173"/>
    </location>
</feature>
<dbReference type="Pfam" id="PF13187">
    <property type="entry name" value="Fer4_9"/>
    <property type="match status" value="1"/>
</dbReference>
<keyword evidence="7" id="KW-1185">Reference proteome</keyword>
<dbReference type="Proteomes" id="UP001604002">
    <property type="component" value="Unassembled WGS sequence"/>
</dbReference>
<dbReference type="PROSITE" id="PS00198">
    <property type="entry name" value="4FE4S_FER_1"/>
    <property type="match status" value="1"/>
</dbReference>
<dbReference type="InterPro" id="IPR017900">
    <property type="entry name" value="4Fe4S_Fe_S_CS"/>
</dbReference>
<evidence type="ECO:0000259" key="4">
    <source>
        <dbReference type="PROSITE" id="PS51085"/>
    </source>
</evidence>
<evidence type="ECO:0000256" key="2">
    <source>
        <dbReference type="ARBA" id="ARBA00023004"/>
    </source>
</evidence>
<accession>A0ABW6ZTY4</accession>
<dbReference type="SUPFAM" id="SSF54292">
    <property type="entry name" value="2Fe-2S ferredoxin-like"/>
    <property type="match status" value="1"/>
</dbReference>
<keyword evidence="3" id="KW-0411">Iron-sulfur</keyword>
<dbReference type="EMBL" id="JBAFVH010000002">
    <property type="protein sequence ID" value="MFG1371296.1"/>
    <property type="molecule type" value="Genomic_DNA"/>
</dbReference>
<dbReference type="InterPro" id="IPR036010">
    <property type="entry name" value="2Fe-2S_ferredoxin-like_sf"/>
</dbReference>
<gene>
    <name evidence="6" type="ORF">V5F32_03890</name>
</gene>
<evidence type="ECO:0000256" key="1">
    <source>
        <dbReference type="ARBA" id="ARBA00022723"/>
    </source>
</evidence>
<dbReference type="CDD" id="cd00207">
    <property type="entry name" value="fer2"/>
    <property type="match status" value="1"/>
</dbReference>
<dbReference type="Gene3D" id="3.30.70.20">
    <property type="match status" value="1"/>
</dbReference>
<dbReference type="InterPro" id="IPR001041">
    <property type="entry name" value="2Fe-2S_ferredoxin-type"/>
</dbReference>
<evidence type="ECO:0000313" key="7">
    <source>
        <dbReference type="Proteomes" id="UP001604002"/>
    </source>
</evidence>
<evidence type="ECO:0000313" key="6">
    <source>
        <dbReference type="EMBL" id="MFG1371296.1"/>
    </source>
</evidence>
<dbReference type="InterPro" id="IPR012675">
    <property type="entry name" value="Beta-grasp_dom_sf"/>
</dbReference>
<keyword evidence="2" id="KW-0408">Iron</keyword>
<evidence type="ECO:0000256" key="3">
    <source>
        <dbReference type="ARBA" id="ARBA00023014"/>
    </source>
</evidence>
<dbReference type="InterPro" id="IPR017896">
    <property type="entry name" value="4Fe4S_Fe-S-bd"/>
</dbReference>
<dbReference type="PROSITE" id="PS51379">
    <property type="entry name" value="4FE4S_FER_2"/>
    <property type="match status" value="1"/>
</dbReference>
<reference evidence="6 7" key="1">
    <citation type="submission" date="2024-02" db="EMBL/GenBank/DDBJ databases">
        <title>Expansion and revision of Xanthobacter and proposal of Roseixanthobacter gen. nov.</title>
        <authorList>
            <person name="Soltysiak M.P.M."/>
            <person name="Jalihal A."/>
            <person name="Ory A."/>
            <person name="Chrisophersen C."/>
            <person name="Lee A.D."/>
            <person name="Boulton J."/>
            <person name="Springer M."/>
        </authorList>
    </citation>
    <scope>NUCLEOTIDE SEQUENCE [LARGE SCALE GENOMIC DNA]</scope>
    <source>
        <strain evidence="6 7">23A</strain>
    </source>
</reference>
<comment type="caution">
    <text evidence="6">The sequence shown here is derived from an EMBL/GenBank/DDBJ whole genome shotgun (WGS) entry which is preliminary data.</text>
</comment>
<dbReference type="SUPFAM" id="SSF46548">
    <property type="entry name" value="alpha-helical ferredoxin"/>
    <property type="match status" value="1"/>
</dbReference>
<dbReference type="PROSITE" id="PS51085">
    <property type="entry name" value="2FE2S_FER_2"/>
    <property type="match status" value="1"/>
</dbReference>
<dbReference type="RefSeq" id="WP_393991304.1">
    <property type="nucleotide sequence ID" value="NZ_JBAFVH010000002.1"/>
</dbReference>
<protein>
    <submittedName>
        <fullName evidence="6">4Fe-4S dicluster domain-containing protein</fullName>
    </submittedName>
</protein>
<name>A0ABW6ZTY4_9HYPH</name>